<dbReference type="Gene3D" id="3.40.50.150">
    <property type="entry name" value="Vaccinia Virus protein VP39"/>
    <property type="match status" value="1"/>
</dbReference>
<sequence length="202" mass="23204">MYKIISNVYDILLYLPLISIRLKVKKIIKTLGVKSIIDICCGTGNQLKMLKRSGYDDLTGIDLSENMLKVANRGKYKLKCQQQDATKLSFKDDNFDLGIISLALHEKPLEVQNLVLNEAKRVIKKDGYLIVVDYMFDKHAFILGVLEIFIVEAMVGGDHFRNFRKFIKNGGLESITKDKFEKINEYKFHFGGTRCFVLKNIK</sequence>
<dbReference type="KEGG" id="ocy:OSSY52_22310"/>
<dbReference type="FunCoup" id="A0A7G1G660">
    <property type="interactions" value="405"/>
</dbReference>
<feature type="domain" description="Methyltransferase type 11" evidence="1">
    <location>
        <begin position="38"/>
        <end position="131"/>
    </location>
</feature>
<name>A0A7G1G660_9BACT</name>
<evidence type="ECO:0000259" key="1">
    <source>
        <dbReference type="Pfam" id="PF08241"/>
    </source>
</evidence>
<dbReference type="InterPro" id="IPR013216">
    <property type="entry name" value="Methyltransf_11"/>
</dbReference>
<keyword evidence="3" id="KW-1185">Reference proteome</keyword>
<dbReference type="GO" id="GO:0032259">
    <property type="term" value="P:methylation"/>
    <property type="evidence" value="ECO:0007669"/>
    <property type="project" value="UniProtKB-KW"/>
</dbReference>
<dbReference type="EMBL" id="AP018712">
    <property type="protein sequence ID" value="BBE32090.1"/>
    <property type="molecule type" value="Genomic_DNA"/>
</dbReference>
<proteinExistence type="predicted"/>
<protein>
    <submittedName>
        <fullName evidence="2">Methyltransferase type 11</fullName>
    </submittedName>
</protein>
<dbReference type="InterPro" id="IPR029063">
    <property type="entry name" value="SAM-dependent_MTases_sf"/>
</dbReference>
<dbReference type="Pfam" id="PF08241">
    <property type="entry name" value="Methyltransf_11"/>
    <property type="match status" value="1"/>
</dbReference>
<keyword evidence="2" id="KW-0808">Transferase</keyword>
<evidence type="ECO:0000313" key="3">
    <source>
        <dbReference type="Proteomes" id="UP000516361"/>
    </source>
</evidence>
<dbReference type="InParanoid" id="A0A7G1G660"/>
<dbReference type="GO" id="GO:0008757">
    <property type="term" value="F:S-adenosylmethionine-dependent methyltransferase activity"/>
    <property type="evidence" value="ECO:0007669"/>
    <property type="project" value="InterPro"/>
</dbReference>
<gene>
    <name evidence="2" type="ORF">OSSY52_22310</name>
</gene>
<dbReference type="Proteomes" id="UP000516361">
    <property type="component" value="Chromosome"/>
</dbReference>
<reference evidence="2 3" key="1">
    <citation type="submission" date="2018-06" db="EMBL/GenBank/DDBJ databases">
        <title>Genome sequencing of Oceanotoga sp. sy52.</title>
        <authorList>
            <person name="Mori K."/>
        </authorList>
    </citation>
    <scope>NUCLEOTIDE SEQUENCE [LARGE SCALE GENOMIC DNA]</scope>
    <source>
        <strain evidence="3">sy52</strain>
    </source>
</reference>
<dbReference type="PANTHER" id="PTHR43591">
    <property type="entry name" value="METHYLTRANSFERASE"/>
    <property type="match status" value="1"/>
</dbReference>
<organism evidence="2 3">
    <name type="scientific">Tepiditoga spiralis</name>
    <dbReference type="NCBI Taxonomy" id="2108365"/>
    <lineage>
        <taxon>Bacteria</taxon>
        <taxon>Thermotogati</taxon>
        <taxon>Thermotogota</taxon>
        <taxon>Thermotogae</taxon>
        <taxon>Petrotogales</taxon>
        <taxon>Petrotogaceae</taxon>
        <taxon>Tepiditoga</taxon>
    </lineage>
</organism>
<accession>A0A7G1G660</accession>
<dbReference type="CDD" id="cd02440">
    <property type="entry name" value="AdoMet_MTases"/>
    <property type="match status" value="1"/>
</dbReference>
<dbReference type="AlphaFoldDB" id="A0A7G1G660"/>
<keyword evidence="2" id="KW-0489">Methyltransferase</keyword>
<dbReference type="SUPFAM" id="SSF53335">
    <property type="entry name" value="S-adenosyl-L-methionine-dependent methyltransferases"/>
    <property type="match status" value="1"/>
</dbReference>
<evidence type="ECO:0000313" key="2">
    <source>
        <dbReference type="EMBL" id="BBE32090.1"/>
    </source>
</evidence>
<dbReference type="RefSeq" id="WP_190614945.1">
    <property type="nucleotide sequence ID" value="NZ_AP018712.1"/>
</dbReference>
<dbReference type="PANTHER" id="PTHR43591:SF110">
    <property type="entry name" value="RHODANESE DOMAIN-CONTAINING PROTEIN"/>
    <property type="match status" value="1"/>
</dbReference>